<feature type="domain" description="Clp R" evidence="2">
    <location>
        <begin position="17"/>
        <end position="141"/>
    </location>
</feature>
<name>A0A2X0SLS3_9PROT</name>
<gene>
    <name evidence="3" type="ORF">NITFAB_1465</name>
</gene>
<keyword evidence="3" id="KW-0378">Hydrolase</keyword>
<dbReference type="AlphaFoldDB" id="A0A2X0SLS3"/>
<dbReference type="Gene3D" id="1.10.1780.10">
    <property type="entry name" value="Clp, N-terminal domain"/>
    <property type="match status" value="1"/>
</dbReference>
<evidence type="ECO:0000259" key="2">
    <source>
        <dbReference type="Pfam" id="PF02861"/>
    </source>
</evidence>
<organism evidence="3">
    <name type="scientific">Candidatus Nitrotoga fabula</name>
    <dbReference type="NCBI Taxonomy" id="2182327"/>
    <lineage>
        <taxon>Bacteria</taxon>
        <taxon>Pseudomonadati</taxon>
        <taxon>Pseudomonadota</taxon>
        <taxon>Betaproteobacteria</taxon>
        <taxon>Nitrosomonadales</taxon>
        <taxon>Gallionellaceae</taxon>
        <taxon>Candidatus Nitrotoga</taxon>
    </lineage>
</organism>
<dbReference type="InterPro" id="IPR036628">
    <property type="entry name" value="Clp_N_dom_sf"/>
</dbReference>
<dbReference type="GO" id="GO:0005524">
    <property type="term" value="F:ATP binding"/>
    <property type="evidence" value="ECO:0007669"/>
    <property type="project" value="UniProtKB-KW"/>
</dbReference>
<dbReference type="SUPFAM" id="SSF81923">
    <property type="entry name" value="Double Clp-N motif"/>
    <property type="match status" value="1"/>
</dbReference>
<keyword evidence="3" id="KW-0645">Protease</keyword>
<keyword evidence="3" id="KW-0067">ATP-binding</keyword>
<comment type="similarity">
    <text evidence="1">Belongs to the ClpA/ClpB family.</text>
</comment>
<evidence type="ECO:0000313" key="3">
    <source>
        <dbReference type="EMBL" id="SPS05875.1"/>
    </source>
</evidence>
<reference evidence="3" key="1">
    <citation type="submission" date="2018-05" db="EMBL/GenBank/DDBJ databases">
        <authorList>
            <person name="Lanie J.A."/>
            <person name="Ng W.-L."/>
            <person name="Kazmierczak K.M."/>
            <person name="Andrzejewski T.M."/>
            <person name="Davidsen T.M."/>
            <person name="Wayne K.J."/>
            <person name="Tettelin H."/>
            <person name="Glass J.I."/>
            <person name="Rusch D."/>
            <person name="Podicherti R."/>
            <person name="Tsui H.-C.T."/>
            <person name="Winkler M.E."/>
        </authorList>
    </citation>
    <scope>NUCLEOTIDE SEQUENCE</scope>
    <source>
        <strain evidence="3">KNB</strain>
    </source>
</reference>
<keyword evidence="3" id="KW-0547">Nucleotide-binding</keyword>
<accession>A0A2X0SLS3</accession>
<dbReference type="GO" id="GO:0008233">
    <property type="term" value="F:peptidase activity"/>
    <property type="evidence" value="ECO:0007669"/>
    <property type="project" value="UniProtKB-KW"/>
</dbReference>
<dbReference type="EMBL" id="LS423452">
    <property type="protein sequence ID" value="SPS05875.1"/>
    <property type="molecule type" value="Genomic_DNA"/>
</dbReference>
<evidence type="ECO:0000256" key="1">
    <source>
        <dbReference type="ARBA" id="ARBA00008675"/>
    </source>
</evidence>
<dbReference type="InterPro" id="IPR004176">
    <property type="entry name" value="Clp_R_N"/>
</dbReference>
<sequence>MWKLYRADLLGKDLEISLRQIITDARNNRHKILSVEHLLLSMLDNVSAIETLQAHGITDIEELRKLLVDHINQNTPLVPESSGSDDQPAIAAKPTLAFHRVIQSAILQVKSTGQKGGVQGNLVLSYLLREYDTYAVSLLNQRALYSLEDLMEKKADKAADSDIYTNEGTTDPHDPHRVAKNESLLAAGLMPMVSIDETGENLGFYSPDLGADTLAALAKAAR</sequence>
<dbReference type="GO" id="GO:0006508">
    <property type="term" value="P:proteolysis"/>
    <property type="evidence" value="ECO:0007669"/>
    <property type="project" value="UniProtKB-KW"/>
</dbReference>
<dbReference type="Pfam" id="PF02861">
    <property type="entry name" value="Clp_N"/>
    <property type="match status" value="1"/>
</dbReference>
<protein>
    <submittedName>
        <fullName evidence="3">ATP-dependent Clp protease, ATP-binding subunit clpA</fullName>
    </submittedName>
</protein>
<proteinExistence type="inferred from homology"/>